<evidence type="ECO:0000259" key="2">
    <source>
        <dbReference type="Pfam" id="PF12697"/>
    </source>
</evidence>
<evidence type="ECO:0000313" key="4">
    <source>
        <dbReference type="Proteomes" id="UP000093592"/>
    </source>
</evidence>
<comment type="caution">
    <text evidence="3">The sequence shown here is derived from an EMBL/GenBank/DDBJ whole genome shotgun (WGS) entry which is preliminary data.</text>
</comment>
<dbReference type="Gene3D" id="3.40.50.1820">
    <property type="entry name" value="alpha/beta hydrolase"/>
    <property type="match status" value="1"/>
</dbReference>
<organism evidence="3 4">
    <name type="scientific">Mycobacterium kyorinense</name>
    <dbReference type="NCBI Taxonomy" id="487514"/>
    <lineage>
        <taxon>Bacteria</taxon>
        <taxon>Bacillati</taxon>
        <taxon>Actinomycetota</taxon>
        <taxon>Actinomycetes</taxon>
        <taxon>Mycobacteriales</taxon>
        <taxon>Mycobacteriaceae</taxon>
        <taxon>Mycobacterium</taxon>
    </lineage>
</organism>
<dbReference type="Proteomes" id="UP000093592">
    <property type="component" value="Unassembled WGS sequence"/>
</dbReference>
<dbReference type="InterPro" id="IPR000073">
    <property type="entry name" value="AB_hydrolase_1"/>
</dbReference>
<keyword evidence="1" id="KW-0378">Hydrolase</keyword>
<dbReference type="OrthoDB" id="5524362at2"/>
<protein>
    <submittedName>
        <fullName evidence="3">Lysophospholipase</fullName>
    </submittedName>
</protein>
<dbReference type="AlphaFoldDB" id="A0A1A2ZKM7"/>
<dbReference type="RefSeq" id="WP_065013488.1">
    <property type="nucleotide sequence ID" value="NZ_LZKJ01000055.1"/>
</dbReference>
<name>A0A1A2ZKM7_9MYCO</name>
<dbReference type="InterPro" id="IPR050266">
    <property type="entry name" value="AB_hydrolase_sf"/>
</dbReference>
<reference evidence="4" key="1">
    <citation type="submission" date="2016-06" db="EMBL/GenBank/DDBJ databases">
        <authorList>
            <person name="Sutton G."/>
            <person name="Brinkac L."/>
            <person name="Sanka R."/>
            <person name="Adams M."/>
            <person name="Lau E."/>
            <person name="Sam S."/>
            <person name="Sreng N."/>
            <person name="Him V."/>
            <person name="Kerleguer A."/>
            <person name="Cheng S."/>
        </authorList>
    </citation>
    <scope>NUCLEOTIDE SEQUENCE [LARGE SCALE GENOMIC DNA]</scope>
    <source>
        <strain evidence="4">E861</strain>
    </source>
</reference>
<accession>A0A1A2ZKM7</accession>
<evidence type="ECO:0000256" key="1">
    <source>
        <dbReference type="ARBA" id="ARBA00022801"/>
    </source>
</evidence>
<proteinExistence type="predicted"/>
<dbReference type="SUPFAM" id="SSF53474">
    <property type="entry name" value="alpha/beta-Hydrolases"/>
    <property type="match status" value="1"/>
</dbReference>
<dbReference type="PANTHER" id="PTHR43798:SF31">
    <property type="entry name" value="AB HYDROLASE SUPERFAMILY PROTEIN YCLE"/>
    <property type="match status" value="1"/>
</dbReference>
<sequence>MTERGRAEQLRLDVSAAVGEPASLAATHYAAGTPNPTVLVCLPGGTYNRGYWHLDVPDHPGYNFADYAVQHGYSVVAIDPLGTGDSTRPARDIALADIAAALNCAISALPEITDSTAAPVAVAHSLGGYLAILQQAAAPSYAALAILGCTNQHVAPLNLDPEFVAAAGTSQGRALLIEQFAGMIPEPYMETSRDWLQSWFHLPDVPAAVLTADNSTTISVAPRCFSAAAIPGVAAEEAASVAVPVFLGYGEVDVSPDPRAEARFYSHSPDITTFIVPGSAHCHNMASTRRLLWRRLLAWIAGVAGSAAG</sequence>
<dbReference type="GO" id="GO:0016787">
    <property type="term" value="F:hydrolase activity"/>
    <property type="evidence" value="ECO:0007669"/>
    <property type="project" value="UniProtKB-KW"/>
</dbReference>
<dbReference type="PANTHER" id="PTHR43798">
    <property type="entry name" value="MONOACYLGLYCEROL LIPASE"/>
    <property type="match status" value="1"/>
</dbReference>
<feature type="domain" description="AB hydrolase-1" evidence="2">
    <location>
        <begin position="39"/>
        <end position="285"/>
    </location>
</feature>
<evidence type="ECO:0000313" key="3">
    <source>
        <dbReference type="EMBL" id="OBI50037.1"/>
    </source>
</evidence>
<dbReference type="InterPro" id="IPR029058">
    <property type="entry name" value="AB_hydrolase_fold"/>
</dbReference>
<dbReference type="GO" id="GO:0016020">
    <property type="term" value="C:membrane"/>
    <property type="evidence" value="ECO:0007669"/>
    <property type="project" value="TreeGrafter"/>
</dbReference>
<dbReference type="EMBL" id="LZKJ01000055">
    <property type="protein sequence ID" value="OBI50037.1"/>
    <property type="molecule type" value="Genomic_DNA"/>
</dbReference>
<gene>
    <name evidence="3" type="ORF">A5707_15570</name>
</gene>
<dbReference type="Pfam" id="PF12697">
    <property type="entry name" value="Abhydrolase_6"/>
    <property type="match status" value="1"/>
</dbReference>